<proteinExistence type="predicted"/>
<keyword evidence="1" id="KW-0472">Membrane</keyword>
<organism evidence="2 3">
    <name type="scientific">Lysinibacillus antri</name>
    <dbReference type="NCBI Taxonomy" id="2498145"/>
    <lineage>
        <taxon>Bacteria</taxon>
        <taxon>Bacillati</taxon>
        <taxon>Bacillota</taxon>
        <taxon>Bacilli</taxon>
        <taxon>Bacillales</taxon>
        <taxon>Bacillaceae</taxon>
        <taxon>Lysinibacillus</taxon>
    </lineage>
</organism>
<sequence>MNRYLTLIVLVLLYSFCSHIIYDHPQAIDEQQIHLVDDQNSDYPIDDNGKFKDLAFIPQAIFVMIILSVTNTLSLFATFTRRLMLLTTIFYQSNYLIHSLK</sequence>
<dbReference type="EMBL" id="RYYR01000009">
    <property type="protein sequence ID" value="RUL53531.1"/>
    <property type="molecule type" value="Genomic_DNA"/>
</dbReference>
<gene>
    <name evidence="2" type="ORF">EK386_08155</name>
</gene>
<protein>
    <submittedName>
        <fullName evidence="2">Uncharacterized protein</fullName>
    </submittedName>
</protein>
<accession>A0A3S0P898</accession>
<evidence type="ECO:0000313" key="3">
    <source>
        <dbReference type="Proteomes" id="UP000287910"/>
    </source>
</evidence>
<dbReference type="Proteomes" id="UP000287910">
    <property type="component" value="Unassembled WGS sequence"/>
</dbReference>
<dbReference type="RefSeq" id="WP_126658671.1">
    <property type="nucleotide sequence ID" value="NZ_RYYR01000009.1"/>
</dbReference>
<evidence type="ECO:0000313" key="2">
    <source>
        <dbReference type="EMBL" id="RUL53531.1"/>
    </source>
</evidence>
<keyword evidence="1" id="KW-1133">Transmembrane helix</keyword>
<keyword evidence="1" id="KW-0812">Transmembrane</keyword>
<evidence type="ECO:0000256" key="1">
    <source>
        <dbReference type="SAM" id="Phobius"/>
    </source>
</evidence>
<feature type="transmembrane region" description="Helical" evidence="1">
    <location>
        <begin position="56"/>
        <end position="79"/>
    </location>
</feature>
<keyword evidence="3" id="KW-1185">Reference proteome</keyword>
<name>A0A3S0P898_9BACI</name>
<comment type="caution">
    <text evidence="2">The sequence shown here is derived from an EMBL/GenBank/DDBJ whole genome shotgun (WGS) entry which is preliminary data.</text>
</comment>
<dbReference type="AlphaFoldDB" id="A0A3S0P898"/>
<reference evidence="2 3" key="1">
    <citation type="submission" date="2018-12" db="EMBL/GenBank/DDBJ databases">
        <title>Lysinibacillus antri sp. nov., isolated from a cave soil.</title>
        <authorList>
            <person name="Narsing Rao M.P."/>
            <person name="Zhang H."/>
            <person name="Dong Z.-Y."/>
            <person name="Niu X.-K."/>
            <person name="Zhang K."/>
            <person name="Fang B.-Z."/>
            <person name="Kang Y.-Q."/>
            <person name="Xiao M."/>
            <person name="Li W.-J."/>
        </authorList>
    </citation>
    <scope>NUCLEOTIDE SEQUENCE [LARGE SCALE GENOMIC DNA]</scope>
    <source>
        <strain evidence="2 3">SYSU K30002</strain>
    </source>
</reference>